<proteinExistence type="predicted"/>
<reference evidence="2" key="1">
    <citation type="submission" date="2020-04" db="EMBL/GenBank/DDBJ databases">
        <authorList>
            <person name="Chiriac C."/>
            <person name="Salcher M."/>
            <person name="Ghai R."/>
            <person name="Kavagutti S V."/>
        </authorList>
    </citation>
    <scope>NUCLEOTIDE SEQUENCE</scope>
</reference>
<feature type="domain" description="Phage head morphogenesis" evidence="1">
    <location>
        <begin position="230"/>
        <end position="326"/>
    </location>
</feature>
<dbReference type="NCBIfam" id="TIGR01641">
    <property type="entry name" value="phageSPP1_gp7"/>
    <property type="match status" value="1"/>
</dbReference>
<dbReference type="Pfam" id="PF04233">
    <property type="entry name" value="Phage_Mu_F"/>
    <property type="match status" value="1"/>
</dbReference>
<dbReference type="InterPro" id="IPR006528">
    <property type="entry name" value="Phage_head_morphogenesis_dom"/>
</dbReference>
<gene>
    <name evidence="2" type="ORF">UFOVP655_13</name>
</gene>
<name>A0A6J5NDR3_9CAUD</name>
<organism evidence="2">
    <name type="scientific">uncultured Caudovirales phage</name>
    <dbReference type="NCBI Taxonomy" id="2100421"/>
    <lineage>
        <taxon>Viruses</taxon>
        <taxon>Duplodnaviria</taxon>
        <taxon>Heunggongvirae</taxon>
        <taxon>Uroviricota</taxon>
        <taxon>Caudoviricetes</taxon>
        <taxon>Peduoviridae</taxon>
        <taxon>Maltschvirus</taxon>
        <taxon>Maltschvirus maltsch</taxon>
    </lineage>
</organism>
<evidence type="ECO:0000259" key="1">
    <source>
        <dbReference type="Pfam" id="PF04233"/>
    </source>
</evidence>
<dbReference type="EMBL" id="LR796637">
    <property type="protein sequence ID" value="CAB4155681.1"/>
    <property type="molecule type" value="Genomic_DNA"/>
</dbReference>
<protein>
    <submittedName>
        <fullName evidence="2">Phage head morphogenesis domain</fullName>
    </submittedName>
</protein>
<sequence length="336" mass="36859">MAIRFGSGNDGSRNPLTAEEAAMARALYNAIRSATDSIKVDELAKIISQLDADTLDRLLRSISIQGDSKKIENQLLNIIDVGGKDAIKGLRDIAPQLVLPAFIPAKVNVLNAPEMAGMDFTKIPNWARVNPEPVSFNLSFNKTNPNSVAFASRRAGQLVVSIDDLTRQSIRKIIVDSFNEGIDVRRTAVRIKNVVGLHPAWADAVTKFERRELDRLIKAGVKEAQALDRSQKAATAYADRLKTARAKTIARTEIQIAQNEGRMEGYNQAAEAGYIDPASMKMWITAPDERTCDICAPLDGQVVPWNGLFSIGLEKPIVHPNCRCTFAIIPPDRGTK</sequence>
<accession>A0A6J5NDR3</accession>
<evidence type="ECO:0000313" key="2">
    <source>
        <dbReference type="EMBL" id="CAB4155681.1"/>
    </source>
</evidence>